<dbReference type="EMBL" id="CAKMRJ010002223">
    <property type="protein sequence ID" value="CAH1427564.1"/>
    <property type="molecule type" value="Genomic_DNA"/>
</dbReference>
<dbReference type="AlphaFoldDB" id="A0AAU9MTS5"/>
<proteinExistence type="predicted"/>
<evidence type="ECO:0000313" key="2">
    <source>
        <dbReference type="Proteomes" id="UP001157418"/>
    </source>
</evidence>
<name>A0AAU9MTS5_9ASTR</name>
<keyword evidence="2" id="KW-1185">Reference proteome</keyword>
<dbReference type="Proteomes" id="UP001157418">
    <property type="component" value="Unassembled WGS sequence"/>
</dbReference>
<evidence type="ECO:0000313" key="1">
    <source>
        <dbReference type="EMBL" id="CAH1427564.1"/>
    </source>
</evidence>
<protein>
    <submittedName>
        <fullName evidence="1">Uncharacterized protein</fullName>
    </submittedName>
</protein>
<reference evidence="1 2" key="1">
    <citation type="submission" date="2022-01" db="EMBL/GenBank/DDBJ databases">
        <authorList>
            <person name="Xiong W."/>
            <person name="Schranz E."/>
        </authorList>
    </citation>
    <scope>NUCLEOTIDE SEQUENCE [LARGE SCALE GENOMIC DNA]</scope>
</reference>
<organism evidence="1 2">
    <name type="scientific">Lactuca virosa</name>
    <dbReference type="NCBI Taxonomy" id="75947"/>
    <lineage>
        <taxon>Eukaryota</taxon>
        <taxon>Viridiplantae</taxon>
        <taxon>Streptophyta</taxon>
        <taxon>Embryophyta</taxon>
        <taxon>Tracheophyta</taxon>
        <taxon>Spermatophyta</taxon>
        <taxon>Magnoliopsida</taxon>
        <taxon>eudicotyledons</taxon>
        <taxon>Gunneridae</taxon>
        <taxon>Pentapetalae</taxon>
        <taxon>asterids</taxon>
        <taxon>campanulids</taxon>
        <taxon>Asterales</taxon>
        <taxon>Asteraceae</taxon>
        <taxon>Cichorioideae</taxon>
        <taxon>Cichorieae</taxon>
        <taxon>Lactucinae</taxon>
        <taxon>Lactuca</taxon>
    </lineage>
</organism>
<gene>
    <name evidence="1" type="ORF">LVIROSA_LOCUS14562</name>
</gene>
<accession>A0AAU9MTS5</accession>
<sequence length="114" mass="12938">MKHVEIDNYFFKEHLEKKNVELPCVASKEHLVDMLTKSLLLLRLLPSTIFVHPSTILTYPNHLCLLLHKIPNHPSIYKTIISASRKHHHRLIAPPVLLSTSTVAPDPPLPAKSC</sequence>
<comment type="caution">
    <text evidence="1">The sequence shown here is derived from an EMBL/GenBank/DDBJ whole genome shotgun (WGS) entry which is preliminary data.</text>
</comment>